<dbReference type="EC" id="3.-.-.-" evidence="6"/>
<gene>
    <name evidence="6" type="ORF">WMW72_23810</name>
</gene>
<dbReference type="RefSeq" id="WP_341418075.1">
    <property type="nucleotide sequence ID" value="NZ_JBBPCC010000017.1"/>
</dbReference>
<keyword evidence="2 6" id="KW-0378">Hydrolase</keyword>
<dbReference type="CDD" id="cd10917">
    <property type="entry name" value="CE4_NodB_like_6s_7s"/>
    <property type="match status" value="1"/>
</dbReference>
<keyword evidence="1" id="KW-0479">Metal-binding</keyword>
<dbReference type="GO" id="GO:0016787">
    <property type="term" value="F:hydrolase activity"/>
    <property type="evidence" value="ECO:0007669"/>
    <property type="project" value="UniProtKB-KW"/>
</dbReference>
<feature type="domain" description="NodB homology" evidence="5">
    <location>
        <begin position="108"/>
        <end position="291"/>
    </location>
</feature>
<dbReference type="PROSITE" id="PS51677">
    <property type="entry name" value="NODB"/>
    <property type="match status" value="1"/>
</dbReference>
<dbReference type="SUPFAM" id="SSF88713">
    <property type="entry name" value="Glycoside hydrolase/deacetylase"/>
    <property type="match status" value="1"/>
</dbReference>
<evidence type="ECO:0000313" key="6">
    <source>
        <dbReference type="EMBL" id="MEK8130937.1"/>
    </source>
</evidence>
<comment type="caution">
    <text evidence="6">The sequence shown here is derived from an EMBL/GenBank/DDBJ whole genome shotgun (WGS) entry which is preliminary data.</text>
</comment>
<feature type="transmembrane region" description="Helical" evidence="4">
    <location>
        <begin position="12"/>
        <end position="34"/>
    </location>
</feature>
<feature type="region of interest" description="Disordered" evidence="3">
    <location>
        <begin position="74"/>
        <end position="102"/>
    </location>
</feature>
<evidence type="ECO:0000256" key="1">
    <source>
        <dbReference type="ARBA" id="ARBA00022723"/>
    </source>
</evidence>
<organism evidence="6 7">
    <name type="scientific">Paenibacillus filicis</name>
    <dbReference type="NCBI Taxonomy" id="669464"/>
    <lineage>
        <taxon>Bacteria</taxon>
        <taxon>Bacillati</taxon>
        <taxon>Bacillota</taxon>
        <taxon>Bacilli</taxon>
        <taxon>Bacillales</taxon>
        <taxon>Paenibacillaceae</taxon>
        <taxon>Paenibacillus</taxon>
    </lineage>
</organism>
<keyword evidence="4" id="KW-0472">Membrane</keyword>
<dbReference type="PANTHER" id="PTHR10587">
    <property type="entry name" value="GLYCOSYL TRANSFERASE-RELATED"/>
    <property type="match status" value="1"/>
</dbReference>
<evidence type="ECO:0000256" key="2">
    <source>
        <dbReference type="ARBA" id="ARBA00022801"/>
    </source>
</evidence>
<dbReference type="InterPro" id="IPR002509">
    <property type="entry name" value="NODB_dom"/>
</dbReference>
<dbReference type="Pfam" id="PF01522">
    <property type="entry name" value="Polysacc_deac_1"/>
    <property type="match status" value="1"/>
</dbReference>
<evidence type="ECO:0000256" key="3">
    <source>
        <dbReference type="SAM" id="MobiDB-lite"/>
    </source>
</evidence>
<dbReference type="PANTHER" id="PTHR10587:SF133">
    <property type="entry name" value="CHITIN DEACETYLASE 1-RELATED"/>
    <property type="match status" value="1"/>
</dbReference>
<dbReference type="EMBL" id="JBBPCC010000017">
    <property type="protein sequence ID" value="MEK8130937.1"/>
    <property type="molecule type" value="Genomic_DNA"/>
</dbReference>
<evidence type="ECO:0000259" key="5">
    <source>
        <dbReference type="PROSITE" id="PS51677"/>
    </source>
</evidence>
<dbReference type="Proteomes" id="UP001469365">
    <property type="component" value="Unassembled WGS sequence"/>
</dbReference>
<accession>A0ABU9DQ08</accession>
<evidence type="ECO:0000313" key="7">
    <source>
        <dbReference type="Proteomes" id="UP001469365"/>
    </source>
</evidence>
<name>A0ABU9DQ08_9BACL</name>
<keyword evidence="4" id="KW-0812">Transmembrane</keyword>
<dbReference type="Gene3D" id="3.20.20.370">
    <property type="entry name" value="Glycoside hydrolase/deacetylase"/>
    <property type="match status" value="1"/>
</dbReference>
<evidence type="ECO:0000256" key="4">
    <source>
        <dbReference type="SAM" id="Phobius"/>
    </source>
</evidence>
<keyword evidence="4" id="KW-1133">Transmembrane helix</keyword>
<dbReference type="InterPro" id="IPR011330">
    <property type="entry name" value="Glyco_hydro/deAcase_b/a-brl"/>
</dbReference>
<proteinExistence type="predicted"/>
<dbReference type="InterPro" id="IPR050248">
    <property type="entry name" value="Polysacc_deacetylase_ArnD"/>
</dbReference>
<sequence>MAIRAEVERKWIWTGATVLGATTILISTLIWTQFIKLPAPGSVPSMWESAQESAADLGPVEGPPVPQQLSMNVKPPSGEAAHAVSRPGHAETTTASSGHAADVPHAAKQVALTFDDGPDTKFTPEILDILKKYQVKATFFVVGTQVSKHPDMLKRILDEGHAIGNHSMTHANFTKLSTERIDREIEETDKLIRQATGTTTPLFRAPYGAAPDILKKHLKALDRPLIGWTVDTRDWSGLSPADMMGIIRKQIKPGGIILMHSFGGKKGDLSNTVTALPQAIEYLKAQGYSLVTVPELAGP</sequence>
<keyword evidence="7" id="KW-1185">Reference proteome</keyword>
<reference evidence="6 7" key="1">
    <citation type="submission" date="2024-04" db="EMBL/GenBank/DDBJ databases">
        <title>draft genome sequnece of Paenibacillus filicis.</title>
        <authorList>
            <person name="Kim D.-U."/>
        </authorList>
    </citation>
    <scope>NUCLEOTIDE SEQUENCE [LARGE SCALE GENOMIC DNA]</scope>
    <source>
        <strain evidence="6 7">KACC14197</strain>
    </source>
</reference>
<protein>
    <submittedName>
        <fullName evidence="6">Polysaccharide deacetylase family protein</fullName>
        <ecNumber evidence="6">3.-.-.-</ecNumber>
    </submittedName>
</protein>